<protein>
    <recommendedName>
        <fullName evidence="1">Clr5 domain-containing protein</fullName>
    </recommendedName>
</protein>
<dbReference type="EMBL" id="JAKJXO020000005">
    <property type="protein sequence ID" value="KAL1604846.1"/>
    <property type="molecule type" value="Genomic_DNA"/>
</dbReference>
<sequence>MEIMKQQYGFVAPAKAFKDKFRYWRFRRNLPGEVAQWMVQRASLREEIGKETQFEFGGQKWTLEQAYNGAKRTKKASEHLVNTPEGMKVSTPEDGHIGDSVDAHRDTDELLGSPDVAVGLETLPSTRGLPLSYNGKTRQDLAETLNVARNFAQQGEETRAEYAYLDVFHGLEHLLSPTAADTVRIGYEIASFYWERGRKVDADAILEAMSATHINQLGMEDRSTQQHILHVVELLNCWKRGEDALVLLQHAREAATSDRHARLRKNDRVQESEFAGETLDERLQSLNDEVGSTLNPTTIDHGLASARIHMATNEPALETLLKAIERQCLRDPAVLTVQGLRARAELLRHHISKGGRMSVADRSAFETAADLMKVFWGRALWNREEFKSHEIIEASLELAAGVLRGELVKHAQWMFREIQKKATNIFGEDNERTIWALINIGIIYQTHRTWPEAKPWFQSAYAAADAAWGMKDGVYRSLEKALANRHFAYINDEGRPFKTIFGVCGVTIRPTRLHLD</sequence>
<proteinExistence type="predicted"/>
<reference evidence="2 3" key="1">
    <citation type="submission" date="2024-02" db="EMBL/GenBank/DDBJ databases">
        <title>De novo assembly and annotation of 12 fungi associated with fruit tree decline syndrome in Ontario, Canada.</title>
        <authorList>
            <person name="Sulman M."/>
            <person name="Ellouze W."/>
            <person name="Ilyukhin E."/>
        </authorList>
    </citation>
    <scope>NUCLEOTIDE SEQUENCE [LARGE SCALE GENOMIC DNA]</scope>
    <source>
        <strain evidence="2 3">M42-189</strain>
    </source>
</reference>
<organism evidence="2 3">
    <name type="scientific">Paraconiothyrium brasiliense</name>
    <dbReference type="NCBI Taxonomy" id="300254"/>
    <lineage>
        <taxon>Eukaryota</taxon>
        <taxon>Fungi</taxon>
        <taxon>Dikarya</taxon>
        <taxon>Ascomycota</taxon>
        <taxon>Pezizomycotina</taxon>
        <taxon>Dothideomycetes</taxon>
        <taxon>Pleosporomycetidae</taxon>
        <taxon>Pleosporales</taxon>
        <taxon>Massarineae</taxon>
        <taxon>Didymosphaeriaceae</taxon>
        <taxon>Paraconiothyrium</taxon>
    </lineage>
</organism>
<keyword evidence="3" id="KW-1185">Reference proteome</keyword>
<evidence type="ECO:0000259" key="1">
    <source>
        <dbReference type="Pfam" id="PF14420"/>
    </source>
</evidence>
<feature type="domain" description="Clr5" evidence="1">
    <location>
        <begin position="1"/>
        <end position="27"/>
    </location>
</feature>
<dbReference type="Proteomes" id="UP001521785">
    <property type="component" value="Unassembled WGS sequence"/>
</dbReference>
<dbReference type="Pfam" id="PF14420">
    <property type="entry name" value="Clr5"/>
    <property type="match status" value="1"/>
</dbReference>
<evidence type="ECO:0000313" key="3">
    <source>
        <dbReference type="Proteomes" id="UP001521785"/>
    </source>
</evidence>
<gene>
    <name evidence="2" type="ORF">SLS60_004386</name>
</gene>
<evidence type="ECO:0000313" key="2">
    <source>
        <dbReference type="EMBL" id="KAL1604846.1"/>
    </source>
</evidence>
<comment type="caution">
    <text evidence="2">The sequence shown here is derived from an EMBL/GenBank/DDBJ whole genome shotgun (WGS) entry which is preliminary data.</text>
</comment>
<name>A0ABR3RK76_9PLEO</name>
<dbReference type="InterPro" id="IPR025676">
    <property type="entry name" value="Clr5_dom"/>
</dbReference>
<accession>A0ABR3RK76</accession>